<comment type="similarity">
    <text evidence="1">Belongs to the UPF0312 family.</text>
</comment>
<feature type="domain" description="Lipid/polyisoprenoid-binding YceI-like" evidence="2">
    <location>
        <begin position="16"/>
        <end position="183"/>
    </location>
</feature>
<reference evidence="3 4" key="1">
    <citation type="submission" date="2016-11" db="EMBL/GenBank/DDBJ databases">
        <authorList>
            <person name="Jaros S."/>
            <person name="Januszkiewicz K."/>
            <person name="Wedrychowicz H."/>
        </authorList>
    </citation>
    <scope>NUCLEOTIDE SEQUENCE [LARGE SCALE GENOMIC DNA]</scope>
    <source>
        <strain evidence="3 4">DSM 45408</strain>
    </source>
</reference>
<dbReference type="Pfam" id="PF04264">
    <property type="entry name" value="YceI"/>
    <property type="match status" value="1"/>
</dbReference>
<evidence type="ECO:0000256" key="1">
    <source>
        <dbReference type="ARBA" id="ARBA00008812"/>
    </source>
</evidence>
<keyword evidence="4" id="KW-1185">Reference proteome</keyword>
<dbReference type="OrthoDB" id="9811006at2"/>
<name>A0A1M5EYA6_9ACTN</name>
<gene>
    <name evidence="3" type="ORF">SAMN05444351_0989</name>
</gene>
<dbReference type="EMBL" id="FQVX01000001">
    <property type="protein sequence ID" value="SHF84137.1"/>
    <property type="molecule type" value="Genomic_DNA"/>
</dbReference>
<dbReference type="SUPFAM" id="SSF101874">
    <property type="entry name" value="YceI-like"/>
    <property type="match status" value="1"/>
</dbReference>
<dbReference type="PANTHER" id="PTHR34406">
    <property type="entry name" value="PROTEIN YCEI"/>
    <property type="match status" value="1"/>
</dbReference>
<evidence type="ECO:0000313" key="3">
    <source>
        <dbReference type="EMBL" id="SHF84137.1"/>
    </source>
</evidence>
<dbReference type="PANTHER" id="PTHR34406:SF1">
    <property type="entry name" value="PROTEIN YCEI"/>
    <property type="match status" value="1"/>
</dbReference>
<evidence type="ECO:0000259" key="2">
    <source>
        <dbReference type="SMART" id="SM00867"/>
    </source>
</evidence>
<evidence type="ECO:0000313" key="4">
    <source>
        <dbReference type="Proteomes" id="UP000184471"/>
    </source>
</evidence>
<dbReference type="RefSeq" id="WP_073418922.1">
    <property type="nucleotide sequence ID" value="NZ_FQVX01000001.1"/>
</dbReference>
<dbReference type="InterPro" id="IPR036761">
    <property type="entry name" value="TTHA0802/YceI-like_sf"/>
</dbReference>
<organism evidence="3 4">
    <name type="scientific">Geodermatophilus nigrescens</name>
    <dbReference type="NCBI Taxonomy" id="1070870"/>
    <lineage>
        <taxon>Bacteria</taxon>
        <taxon>Bacillati</taxon>
        <taxon>Actinomycetota</taxon>
        <taxon>Actinomycetes</taxon>
        <taxon>Geodermatophilales</taxon>
        <taxon>Geodermatophilaceae</taxon>
        <taxon>Geodermatophilus</taxon>
    </lineage>
</organism>
<accession>A0A1M5EYA6</accession>
<protein>
    <submittedName>
        <fullName evidence="3">Polyisoprenoid-binding protein YceI</fullName>
    </submittedName>
</protein>
<dbReference type="AlphaFoldDB" id="A0A1M5EYA6"/>
<proteinExistence type="inferred from homology"/>
<dbReference type="InterPro" id="IPR007372">
    <property type="entry name" value="Lipid/polyisoprenoid-bd_YceI"/>
</dbReference>
<dbReference type="STRING" id="1070870.SAMN05444351_0989"/>
<dbReference type="SMART" id="SM00867">
    <property type="entry name" value="YceI"/>
    <property type="match status" value="1"/>
</dbReference>
<dbReference type="Gene3D" id="2.40.128.110">
    <property type="entry name" value="Lipid/polyisoprenoid-binding, YceI-like"/>
    <property type="match status" value="1"/>
</dbReference>
<dbReference type="Proteomes" id="UP000184471">
    <property type="component" value="Unassembled WGS sequence"/>
</dbReference>
<sequence length="187" mass="20015">MTSTTAVQIPGYVAGTWDIDASHSTVGFSVRHMMVSKVRGYFTQFSGEIVTAEDPAQSTVNATIDMDSIDTRQEQRDAHIRSADFFDVGNHTVMTFRSTGVVADGEDWTVQGDLTIKGITKPVTLALEVNGFGPDAYGGTRAGFSAKTSISRKAYGVDIDMPMDGGGVVVGDKIEVELEIEAVLRTA</sequence>